<name>A0AA38SEC8_9PEZI</name>
<evidence type="ECO:0000313" key="1">
    <source>
        <dbReference type="EMBL" id="KAJ9165550.1"/>
    </source>
</evidence>
<evidence type="ECO:0000313" key="2">
    <source>
        <dbReference type="Proteomes" id="UP001174691"/>
    </source>
</evidence>
<organism evidence="1 2">
    <name type="scientific">Coniochaeta hoffmannii</name>
    <dbReference type="NCBI Taxonomy" id="91930"/>
    <lineage>
        <taxon>Eukaryota</taxon>
        <taxon>Fungi</taxon>
        <taxon>Dikarya</taxon>
        <taxon>Ascomycota</taxon>
        <taxon>Pezizomycotina</taxon>
        <taxon>Sordariomycetes</taxon>
        <taxon>Sordariomycetidae</taxon>
        <taxon>Coniochaetales</taxon>
        <taxon>Coniochaetaceae</taxon>
        <taxon>Coniochaeta</taxon>
    </lineage>
</organism>
<comment type="caution">
    <text evidence="1">The sequence shown here is derived from an EMBL/GenBank/DDBJ whole genome shotgun (WGS) entry which is preliminary data.</text>
</comment>
<gene>
    <name evidence="1" type="ORF">NKR19_g277</name>
</gene>
<proteinExistence type="predicted"/>
<dbReference type="AlphaFoldDB" id="A0AA38SEC8"/>
<protein>
    <submittedName>
        <fullName evidence="1">Uncharacterized protein</fullName>
    </submittedName>
</protein>
<dbReference type="EMBL" id="JANBVN010000003">
    <property type="protein sequence ID" value="KAJ9165550.1"/>
    <property type="molecule type" value="Genomic_DNA"/>
</dbReference>
<dbReference type="Proteomes" id="UP001174691">
    <property type="component" value="Unassembled WGS sequence"/>
</dbReference>
<dbReference type="PANTHER" id="PTHR42080">
    <property type="entry name" value="SRR1 DOMAIN-CONTAINING PROTEIN"/>
    <property type="match status" value="1"/>
</dbReference>
<dbReference type="PANTHER" id="PTHR42080:SF1">
    <property type="entry name" value="SRR1-LIKE DOMAIN-CONTAINING PROTEIN"/>
    <property type="match status" value="1"/>
</dbReference>
<sequence length="404" mass="45534">MSLYNPAGPSIWSDVASRQPKEVAEELLRLYDTGVPFFTKAVLTEITQQAEALNGSIGHIALKDLTGTLTSLVVGLIGSAEKTAIHDDLMWCAEKDTALRVIDEDMAKDGTKRSGVLRIDLDNLSQPALKELYSIVVEKLPSDREGVKRSPQLRFCTINYLYHKALFSAFDPQTAFLPVSLSSIKNFVPDPDVESGAALQKFSERLLKAHTVFEESSLFNTIKLDLTMRGHPRIRKIVGFACDEFEERHYAYTSMEQMGFLLALSRYLDRYRRIPQIACFVQDNRFSESVGWTEALAQLRVTVVNEPQAFLELDESTAVIAFNPTAPVRQITADLTRPAMTFWATGDNVLMPTKDFILGYAHGGWDPNSPRVSRMHEHEYSEFAWPRYESAPTKPLGTFIRRDE</sequence>
<keyword evidence="2" id="KW-1185">Reference proteome</keyword>
<reference evidence="1" key="1">
    <citation type="submission" date="2022-07" db="EMBL/GenBank/DDBJ databases">
        <title>Fungi with potential for degradation of polypropylene.</title>
        <authorList>
            <person name="Gostincar C."/>
        </authorList>
    </citation>
    <scope>NUCLEOTIDE SEQUENCE</scope>
    <source>
        <strain evidence="1">EXF-13287</strain>
    </source>
</reference>
<accession>A0AA38SEC8</accession>